<dbReference type="Gene3D" id="3.30.160.60">
    <property type="entry name" value="Classic Zinc Finger"/>
    <property type="match status" value="2"/>
</dbReference>
<dbReference type="AlphaFoldDB" id="A0A835R7T2"/>
<dbReference type="OrthoDB" id="773291at2759"/>
<feature type="region of interest" description="Disordered" evidence="2">
    <location>
        <begin position="20"/>
        <end position="46"/>
    </location>
</feature>
<keyword evidence="1" id="KW-0479">Metal-binding</keyword>
<dbReference type="SUPFAM" id="SSF57667">
    <property type="entry name" value="beta-beta-alpha zinc fingers"/>
    <property type="match status" value="2"/>
</dbReference>
<dbReference type="InterPro" id="IPR036236">
    <property type="entry name" value="Znf_C2H2_sf"/>
</dbReference>
<dbReference type="PROSITE" id="PS00028">
    <property type="entry name" value="ZINC_FINGER_C2H2_1"/>
    <property type="match status" value="4"/>
</dbReference>
<dbReference type="Pfam" id="PF13912">
    <property type="entry name" value="zf-C2H2_6"/>
    <property type="match status" value="4"/>
</dbReference>
<dbReference type="EMBL" id="JADCNL010000005">
    <property type="protein sequence ID" value="KAG0481443.1"/>
    <property type="molecule type" value="Genomic_DNA"/>
</dbReference>
<evidence type="ECO:0000313" key="4">
    <source>
        <dbReference type="EMBL" id="KAG0481443.1"/>
    </source>
</evidence>
<dbReference type="PROSITE" id="PS50157">
    <property type="entry name" value="ZINC_FINGER_C2H2_2"/>
    <property type="match status" value="4"/>
</dbReference>
<feature type="domain" description="C2H2-type" evidence="3">
    <location>
        <begin position="79"/>
        <end position="106"/>
    </location>
</feature>
<name>A0A835R7T2_VANPL</name>
<feature type="domain" description="C2H2-type" evidence="3">
    <location>
        <begin position="322"/>
        <end position="349"/>
    </location>
</feature>
<reference evidence="4 5" key="1">
    <citation type="journal article" date="2020" name="Nat. Food">
        <title>A phased Vanilla planifolia genome enables genetic improvement of flavour and production.</title>
        <authorList>
            <person name="Hasing T."/>
            <person name="Tang H."/>
            <person name="Brym M."/>
            <person name="Khazi F."/>
            <person name="Huang T."/>
            <person name="Chambers A.H."/>
        </authorList>
    </citation>
    <scope>NUCLEOTIDE SEQUENCE [LARGE SCALE GENOMIC DNA]</scope>
    <source>
        <tissue evidence="4">Leaf</tissue>
    </source>
</reference>
<dbReference type="GO" id="GO:0008270">
    <property type="term" value="F:zinc ion binding"/>
    <property type="evidence" value="ECO:0007669"/>
    <property type="project" value="UniProtKB-KW"/>
</dbReference>
<accession>A0A835R7T2</accession>
<dbReference type="Proteomes" id="UP000636800">
    <property type="component" value="Chromosome 5"/>
</dbReference>
<dbReference type="SMART" id="SM00355">
    <property type="entry name" value="ZnF_C2H2"/>
    <property type="match status" value="4"/>
</dbReference>
<evidence type="ECO:0000313" key="5">
    <source>
        <dbReference type="Proteomes" id="UP000636800"/>
    </source>
</evidence>
<evidence type="ECO:0000256" key="1">
    <source>
        <dbReference type="PROSITE-ProRule" id="PRU00042"/>
    </source>
</evidence>
<dbReference type="PANTHER" id="PTHR46869">
    <property type="entry name" value="C2H2-LIKE ZINC FINGER PROTEIN"/>
    <property type="match status" value="1"/>
</dbReference>
<feature type="domain" description="C2H2-type" evidence="3">
    <location>
        <begin position="10"/>
        <end position="39"/>
    </location>
</feature>
<proteinExistence type="predicted"/>
<evidence type="ECO:0000256" key="2">
    <source>
        <dbReference type="SAM" id="MobiDB-lite"/>
    </source>
</evidence>
<organism evidence="4 5">
    <name type="scientific">Vanilla planifolia</name>
    <name type="common">Vanilla</name>
    <dbReference type="NCBI Taxonomy" id="51239"/>
    <lineage>
        <taxon>Eukaryota</taxon>
        <taxon>Viridiplantae</taxon>
        <taxon>Streptophyta</taxon>
        <taxon>Embryophyta</taxon>
        <taxon>Tracheophyta</taxon>
        <taxon>Spermatophyta</taxon>
        <taxon>Magnoliopsida</taxon>
        <taxon>Liliopsida</taxon>
        <taxon>Asparagales</taxon>
        <taxon>Orchidaceae</taxon>
        <taxon>Vanilloideae</taxon>
        <taxon>Vanilleae</taxon>
        <taxon>Vanilla</taxon>
    </lineage>
</organism>
<keyword evidence="1" id="KW-0863">Zinc-finger</keyword>
<dbReference type="InterPro" id="IPR013087">
    <property type="entry name" value="Znf_C2H2_type"/>
</dbReference>
<feature type="region of interest" description="Disordered" evidence="2">
    <location>
        <begin position="120"/>
        <end position="156"/>
    </location>
</feature>
<feature type="domain" description="C2H2-type" evidence="3">
    <location>
        <begin position="262"/>
        <end position="289"/>
    </location>
</feature>
<feature type="compositionally biased region" description="Basic and acidic residues" evidence="2">
    <location>
        <begin position="35"/>
        <end position="46"/>
    </location>
</feature>
<comment type="caution">
    <text evidence="4">The sequence shown here is derived from an EMBL/GenBank/DDBJ whole genome shotgun (WGS) entry which is preliminary data.</text>
</comment>
<dbReference type="PANTHER" id="PTHR46869:SF6">
    <property type="entry name" value="C2H2-TYPE DOMAIN-CONTAINING PROTEIN"/>
    <property type="match status" value="1"/>
</dbReference>
<protein>
    <recommendedName>
        <fullName evidence="3">C2H2-type domain-containing protein</fullName>
    </recommendedName>
</protein>
<sequence>MEGDEEIRKHTCKICSKSFSSGRSLGGHMRSHVHSSADAEEKEKAERSRGYVGFGAGYDLRENPKKTWRLADFAEEDECSCKDCGRDFPSWKALFGHLRSHSARTCDRAIIEVGDVEEEGSLSGKKDSLENIYDDNELLPPPVAPRRKRRTKRASPAIAAAAASSSSIIDYEPEQEEVAISLMMLSRDIGGYSAPTVAESSDKNSVILEDNYLALEDDSYDRLEMNNAVGSADLGKQRAMLCKKGIPINGLDRNEAVLVSGYQCSTCNKTFTSYHALGGHRASHKRIRTCCMPKNNDGMSENTSEASIEQSPFGLSKKSRIHECVICGKVFSSGQALGGHKRSHLASSGEGGDHQMVTVSKLLDLNLPASVNEGSTNLSPWWVGDGLKHGQPLLSLFSN</sequence>
<evidence type="ECO:0000259" key="3">
    <source>
        <dbReference type="PROSITE" id="PS50157"/>
    </source>
</evidence>
<keyword evidence="1" id="KW-0862">Zinc</keyword>
<keyword evidence="5" id="KW-1185">Reference proteome</keyword>
<gene>
    <name evidence="4" type="ORF">HPP92_012301</name>
</gene>